<reference evidence="3" key="1">
    <citation type="submission" date="2023-07" db="EMBL/GenBank/DDBJ databases">
        <title>Genome sequencing of Purple Non-Sulfur Bacteria from various extreme environments.</title>
        <authorList>
            <person name="Mayer M."/>
        </authorList>
    </citation>
    <scope>NUCLEOTIDE SEQUENCE [LARGE SCALE GENOMIC DNA]</scope>
    <source>
        <strain evidence="3">DSM 17935</strain>
    </source>
</reference>
<name>A0ABT3HCK8_9HYPH</name>
<dbReference type="RefSeq" id="WP_264601771.1">
    <property type="nucleotide sequence ID" value="NZ_JAOQNS010000006.1"/>
</dbReference>
<proteinExistence type="predicted"/>
<dbReference type="PANTHER" id="PTHR34310:SF9">
    <property type="entry name" value="BLR5716 PROTEIN"/>
    <property type="match status" value="1"/>
</dbReference>
<dbReference type="PANTHER" id="PTHR34310">
    <property type="entry name" value="DUF427 DOMAIN PROTEIN (AFU_ORTHOLOGUE AFUA_3G02220)"/>
    <property type="match status" value="1"/>
</dbReference>
<comment type="caution">
    <text evidence="2">The sequence shown here is derived from an EMBL/GenBank/DDBJ whole genome shotgun (WGS) entry which is preliminary data.</text>
</comment>
<dbReference type="Gene3D" id="2.170.150.40">
    <property type="entry name" value="Domain of unknown function (DUF427)"/>
    <property type="match status" value="1"/>
</dbReference>
<gene>
    <name evidence="2" type="ORF">M2319_002486</name>
</gene>
<protein>
    <submittedName>
        <fullName evidence="2">Uncharacterized protein (DUF427 family)</fullName>
    </submittedName>
</protein>
<organism evidence="2 3">
    <name type="scientific">Rhodobium gokarnense</name>
    <dbReference type="NCBI Taxonomy" id="364296"/>
    <lineage>
        <taxon>Bacteria</taxon>
        <taxon>Pseudomonadati</taxon>
        <taxon>Pseudomonadota</taxon>
        <taxon>Alphaproteobacteria</taxon>
        <taxon>Hyphomicrobiales</taxon>
        <taxon>Rhodobiaceae</taxon>
        <taxon>Rhodobium</taxon>
    </lineage>
</organism>
<dbReference type="InterPro" id="IPR007361">
    <property type="entry name" value="DUF427"/>
</dbReference>
<evidence type="ECO:0000313" key="3">
    <source>
        <dbReference type="Proteomes" id="UP001209755"/>
    </source>
</evidence>
<sequence length="119" mass="12976">MAETGRRIEVTPFPGRITVRLAGTIVAESGEALALSEGSYPVVYYVPQKDLRPDAFEPSAHRTHCPFKGDASYFHIVAKGTRAENAAWSYRTPIEGTAAIAGHVAFYPDKVEIEVTPAR</sequence>
<evidence type="ECO:0000259" key="1">
    <source>
        <dbReference type="Pfam" id="PF04248"/>
    </source>
</evidence>
<feature type="domain" description="DUF427" evidence="1">
    <location>
        <begin position="17"/>
        <end position="109"/>
    </location>
</feature>
<dbReference type="EMBL" id="JAOQNS010000006">
    <property type="protein sequence ID" value="MCW2308147.1"/>
    <property type="molecule type" value="Genomic_DNA"/>
</dbReference>
<dbReference type="InterPro" id="IPR038694">
    <property type="entry name" value="DUF427_sf"/>
</dbReference>
<dbReference type="Proteomes" id="UP001209755">
    <property type="component" value="Unassembled WGS sequence"/>
</dbReference>
<evidence type="ECO:0000313" key="2">
    <source>
        <dbReference type="EMBL" id="MCW2308147.1"/>
    </source>
</evidence>
<accession>A0ABT3HCK8</accession>
<keyword evidence="3" id="KW-1185">Reference proteome</keyword>
<dbReference type="Pfam" id="PF04248">
    <property type="entry name" value="NTP_transf_9"/>
    <property type="match status" value="1"/>
</dbReference>